<dbReference type="SUPFAM" id="SSF48008">
    <property type="entry name" value="GntR ligand-binding domain-like"/>
    <property type="match status" value="1"/>
</dbReference>
<keyword evidence="3" id="KW-0804">Transcription</keyword>
<dbReference type="PRINTS" id="PR00035">
    <property type="entry name" value="HTHGNTR"/>
</dbReference>
<proteinExistence type="predicted"/>
<dbReference type="RefSeq" id="WP_425347263.1">
    <property type="nucleotide sequence ID" value="NZ_JBGUBD010000019.1"/>
</dbReference>
<dbReference type="InterPro" id="IPR000524">
    <property type="entry name" value="Tscrpt_reg_HTH_GntR"/>
</dbReference>
<dbReference type="PANTHER" id="PTHR43537:SF5">
    <property type="entry name" value="UXU OPERON TRANSCRIPTIONAL REGULATOR"/>
    <property type="match status" value="1"/>
</dbReference>
<keyword evidence="2" id="KW-0238">DNA-binding</keyword>
<sequence>MKKPSATSPQFERLQPTPNLVEQVVEQLREQVVTGRFQPDEALPSEGRLAEQFGVSRTVLREAMHQLRYAGLIEVSHGRRPRVKAPNADASLLSLTTWMQRSDLAIDQLLEVRRPIECEIVRLATTRGDAEMLRELRNCIDRLRKATTMARRVAFDALFHRQLAEAAGNPIFLLLLDALNPLLVEQRRRTLKGRGAERAAADHEAILDRIEQHDPAGATQAMMDHLIWPHG</sequence>
<dbReference type="InterPro" id="IPR008920">
    <property type="entry name" value="TF_FadR/GntR_C"/>
</dbReference>
<dbReference type="InterPro" id="IPR036390">
    <property type="entry name" value="WH_DNA-bd_sf"/>
</dbReference>
<evidence type="ECO:0000313" key="5">
    <source>
        <dbReference type="EMBL" id="MFA9480342.1"/>
    </source>
</evidence>
<dbReference type="InterPro" id="IPR011711">
    <property type="entry name" value="GntR_C"/>
</dbReference>
<dbReference type="EMBL" id="JBGUBD010000019">
    <property type="protein sequence ID" value="MFA9480342.1"/>
    <property type="molecule type" value="Genomic_DNA"/>
</dbReference>
<keyword evidence="6" id="KW-1185">Reference proteome</keyword>
<organism evidence="5 6">
    <name type="scientific">Natronomicrosphaera hydrolytica</name>
    <dbReference type="NCBI Taxonomy" id="3242702"/>
    <lineage>
        <taxon>Bacteria</taxon>
        <taxon>Pseudomonadati</taxon>
        <taxon>Planctomycetota</taxon>
        <taxon>Phycisphaerae</taxon>
        <taxon>Phycisphaerales</taxon>
        <taxon>Phycisphaeraceae</taxon>
        <taxon>Natronomicrosphaera</taxon>
    </lineage>
</organism>
<evidence type="ECO:0000259" key="4">
    <source>
        <dbReference type="PROSITE" id="PS50949"/>
    </source>
</evidence>
<evidence type="ECO:0000256" key="1">
    <source>
        <dbReference type="ARBA" id="ARBA00023015"/>
    </source>
</evidence>
<evidence type="ECO:0000256" key="2">
    <source>
        <dbReference type="ARBA" id="ARBA00023125"/>
    </source>
</evidence>
<dbReference type="SUPFAM" id="SSF46785">
    <property type="entry name" value="Winged helix' DNA-binding domain"/>
    <property type="match status" value="1"/>
</dbReference>
<name>A0ABV4UBI8_9BACT</name>
<dbReference type="SMART" id="SM00345">
    <property type="entry name" value="HTH_GNTR"/>
    <property type="match status" value="1"/>
</dbReference>
<dbReference type="Proteomes" id="UP001575105">
    <property type="component" value="Unassembled WGS sequence"/>
</dbReference>
<dbReference type="PANTHER" id="PTHR43537">
    <property type="entry name" value="TRANSCRIPTIONAL REGULATOR, GNTR FAMILY"/>
    <property type="match status" value="1"/>
</dbReference>
<dbReference type="CDD" id="cd07377">
    <property type="entry name" value="WHTH_GntR"/>
    <property type="match status" value="1"/>
</dbReference>
<dbReference type="PROSITE" id="PS50949">
    <property type="entry name" value="HTH_GNTR"/>
    <property type="match status" value="1"/>
</dbReference>
<protein>
    <submittedName>
        <fullName evidence="5">FadR/GntR family transcriptional regulator</fullName>
    </submittedName>
</protein>
<dbReference type="Pfam" id="PF07729">
    <property type="entry name" value="FCD"/>
    <property type="match status" value="1"/>
</dbReference>
<keyword evidence="1" id="KW-0805">Transcription regulation</keyword>
<feature type="domain" description="HTH gntR-type" evidence="4">
    <location>
        <begin position="18"/>
        <end position="86"/>
    </location>
</feature>
<dbReference type="SMART" id="SM00895">
    <property type="entry name" value="FCD"/>
    <property type="match status" value="1"/>
</dbReference>
<reference evidence="5 6" key="1">
    <citation type="submission" date="2024-08" db="EMBL/GenBank/DDBJ databases">
        <title>Whole-genome sequencing of halo(alkali)philic microorganisms from hypersaline lakes.</title>
        <authorList>
            <person name="Sorokin D.Y."/>
            <person name="Merkel A.Y."/>
            <person name="Messina E."/>
            <person name="Yakimov M."/>
        </authorList>
    </citation>
    <scope>NUCLEOTIDE SEQUENCE [LARGE SCALE GENOMIC DNA]</scope>
    <source>
        <strain evidence="5 6">AB-hyl4</strain>
    </source>
</reference>
<dbReference type="Gene3D" id="1.20.120.530">
    <property type="entry name" value="GntR ligand-binding domain-like"/>
    <property type="match status" value="1"/>
</dbReference>
<dbReference type="Gene3D" id="1.10.10.10">
    <property type="entry name" value="Winged helix-like DNA-binding domain superfamily/Winged helix DNA-binding domain"/>
    <property type="match status" value="1"/>
</dbReference>
<evidence type="ECO:0000313" key="6">
    <source>
        <dbReference type="Proteomes" id="UP001575105"/>
    </source>
</evidence>
<gene>
    <name evidence="5" type="ORF">ACERK3_18890</name>
</gene>
<evidence type="ECO:0000256" key="3">
    <source>
        <dbReference type="ARBA" id="ARBA00023163"/>
    </source>
</evidence>
<dbReference type="InterPro" id="IPR036388">
    <property type="entry name" value="WH-like_DNA-bd_sf"/>
</dbReference>
<comment type="caution">
    <text evidence="5">The sequence shown here is derived from an EMBL/GenBank/DDBJ whole genome shotgun (WGS) entry which is preliminary data.</text>
</comment>
<accession>A0ABV4UBI8</accession>
<dbReference type="Pfam" id="PF00392">
    <property type="entry name" value="GntR"/>
    <property type="match status" value="1"/>
</dbReference>